<accession>A0A3N8Q7D9</accession>
<organism evidence="1 2">
    <name type="scientific">Burkholderia contaminans</name>
    <dbReference type="NCBI Taxonomy" id="488447"/>
    <lineage>
        <taxon>Bacteria</taxon>
        <taxon>Pseudomonadati</taxon>
        <taxon>Pseudomonadota</taxon>
        <taxon>Betaproteobacteria</taxon>
        <taxon>Burkholderiales</taxon>
        <taxon>Burkholderiaceae</taxon>
        <taxon>Burkholderia</taxon>
        <taxon>Burkholderia cepacia complex</taxon>
    </lineage>
</organism>
<sequence length="77" mass="8896">MLIWAPTRKSLDRRCESEGTTVKVAIEQLDDGVFLLMRYESLDAPFPTSDHLYLSLEVIYDECEEVYGIGRADWLQP</sequence>
<dbReference type="AlphaFoldDB" id="A0A3N8Q7D9"/>
<evidence type="ECO:0000313" key="2">
    <source>
        <dbReference type="Proteomes" id="UP000269271"/>
    </source>
</evidence>
<protein>
    <submittedName>
        <fullName evidence="1">Uncharacterized protein</fullName>
    </submittedName>
</protein>
<name>A0A3N8Q7D9_9BURK</name>
<reference evidence="1 2" key="1">
    <citation type="submission" date="2018-08" db="EMBL/GenBank/DDBJ databases">
        <title>Comparative analysis of Burkholderia isolates from Puerto Rico.</title>
        <authorList>
            <person name="Hall C."/>
            <person name="Sahl J."/>
            <person name="Wagner D."/>
        </authorList>
    </citation>
    <scope>NUCLEOTIDE SEQUENCE [LARGE SCALE GENOMIC DNA]</scope>
    <source>
        <strain evidence="1 2">Bp9001</strain>
    </source>
</reference>
<gene>
    <name evidence="1" type="ORF">DF037_12315</name>
</gene>
<evidence type="ECO:0000313" key="1">
    <source>
        <dbReference type="EMBL" id="RQT31144.1"/>
    </source>
</evidence>
<dbReference type="EMBL" id="QTQX01000006">
    <property type="protein sequence ID" value="RQT31144.1"/>
    <property type="molecule type" value="Genomic_DNA"/>
</dbReference>
<dbReference type="Proteomes" id="UP000269271">
    <property type="component" value="Unassembled WGS sequence"/>
</dbReference>
<comment type="caution">
    <text evidence="1">The sequence shown here is derived from an EMBL/GenBank/DDBJ whole genome shotgun (WGS) entry which is preliminary data.</text>
</comment>
<proteinExistence type="predicted"/>